<accession>A0AAV4TVS0</accession>
<dbReference type="EMBL" id="BPLQ01010207">
    <property type="protein sequence ID" value="GIY49171.1"/>
    <property type="molecule type" value="Genomic_DNA"/>
</dbReference>
<keyword evidence="3" id="KW-1185">Reference proteome</keyword>
<gene>
    <name evidence="2" type="ORF">CDAR_437121</name>
</gene>
<organism evidence="2 3">
    <name type="scientific">Caerostris darwini</name>
    <dbReference type="NCBI Taxonomy" id="1538125"/>
    <lineage>
        <taxon>Eukaryota</taxon>
        <taxon>Metazoa</taxon>
        <taxon>Ecdysozoa</taxon>
        <taxon>Arthropoda</taxon>
        <taxon>Chelicerata</taxon>
        <taxon>Arachnida</taxon>
        <taxon>Araneae</taxon>
        <taxon>Araneomorphae</taxon>
        <taxon>Entelegynae</taxon>
        <taxon>Araneoidea</taxon>
        <taxon>Araneidae</taxon>
        <taxon>Caerostris</taxon>
    </lineage>
</organism>
<sequence>MAEVLKRKLQRRGSSRDKTADFSSELTSPARLGERESSFSVGIFQLSLSHQKLSRKGLNDSWDVRLVFRSRILSEIKMRLLSHDHFLFKLTHFGGERDFQDEHYRHFNEIRLKI</sequence>
<evidence type="ECO:0000256" key="1">
    <source>
        <dbReference type="SAM" id="MobiDB-lite"/>
    </source>
</evidence>
<feature type="region of interest" description="Disordered" evidence="1">
    <location>
        <begin position="1"/>
        <end position="28"/>
    </location>
</feature>
<proteinExistence type="predicted"/>
<dbReference type="Proteomes" id="UP001054837">
    <property type="component" value="Unassembled WGS sequence"/>
</dbReference>
<protein>
    <submittedName>
        <fullName evidence="2">Uncharacterized protein</fullName>
    </submittedName>
</protein>
<comment type="caution">
    <text evidence="2">The sequence shown here is derived from an EMBL/GenBank/DDBJ whole genome shotgun (WGS) entry which is preliminary data.</text>
</comment>
<name>A0AAV4TVS0_9ARAC</name>
<dbReference type="AlphaFoldDB" id="A0AAV4TVS0"/>
<evidence type="ECO:0000313" key="2">
    <source>
        <dbReference type="EMBL" id="GIY49171.1"/>
    </source>
</evidence>
<evidence type="ECO:0000313" key="3">
    <source>
        <dbReference type="Proteomes" id="UP001054837"/>
    </source>
</evidence>
<reference evidence="2 3" key="1">
    <citation type="submission" date="2021-06" db="EMBL/GenBank/DDBJ databases">
        <title>Caerostris darwini draft genome.</title>
        <authorList>
            <person name="Kono N."/>
            <person name="Arakawa K."/>
        </authorList>
    </citation>
    <scope>NUCLEOTIDE SEQUENCE [LARGE SCALE GENOMIC DNA]</scope>
</reference>